<dbReference type="PANTHER" id="PTHR12059">
    <property type="entry name" value="RIBOSOMAL PROTEIN L23-RELATED"/>
    <property type="match status" value="1"/>
</dbReference>
<dbReference type="OrthoDB" id="275582at2759"/>
<dbReference type="PANTHER" id="PTHR12059:SF5">
    <property type="entry name" value="LARGE RIBOSOMAL SUBUNIT PROTEIN UL23M"/>
    <property type="match status" value="1"/>
</dbReference>
<name>A0A9N9G2I4_9GLOM</name>
<dbReference type="GO" id="GO:0003735">
    <property type="term" value="F:structural constituent of ribosome"/>
    <property type="evidence" value="ECO:0007669"/>
    <property type="project" value="InterPro"/>
</dbReference>
<dbReference type="GO" id="GO:0032543">
    <property type="term" value="P:mitochondrial translation"/>
    <property type="evidence" value="ECO:0007669"/>
    <property type="project" value="TreeGrafter"/>
</dbReference>
<keyword evidence="3" id="KW-0687">Ribonucleoprotein</keyword>
<evidence type="ECO:0000256" key="2">
    <source>
        <dbReference type="ARBA" id="ARBA00022980"/>
    </source>
</evidence>
<gene>
    <name evidence="5" type="ORF">PBRASI_LOCUS6198</name>
</gene>
<dbReference type="GO" id="GO:0005762">
    <property type="term" value="C:mitochondrial large ribosomal subunit"/>
    <property type="evidence" value="ECO:0007669"/>
    <property type="project" value="TreeGrafter"/>
</dbReference>
<keyword evidence="2" id="KW-0689">Ribosomal protein</keyword>
<protein>
    <recommendedName>
        <fullName evidence="4">Large ribosomal subunit protein uL23m</fullName>
    </recommendedName>
</protein>
<comment type="similarity">
    <text evidence="1">Belongs to the universal ribosomal protein uL23 family.</text>
</comment>
<reference evidence="5" key="1">
    <citation type="submission" date="2021-06" db="EMBL/GenBank/DDBJ databases">
        <authorList>
            <person name="Kallberg Y."/>
            <person name="Tangrot J."/>
            <person name="Rosling A."/>
        </authorList>
    </citation>
    <scope>NUCLEOTIDE SEQUENCE</scope>
    <source>
        <strain evidence="5">BR232B</strain>
    </source>
</reference>
<dbReference type="AlphaFoldDB" id="A0A9N9G2I4"/>
<evidence type="ECO:0000256" key="4">
    <source>
        <dbReference type="ARBA" id="ARBA00039977"/>
    </source>
</evidence>
<accession>A0A9N9G2I4</accession>
<dbReference type="Pfam" id="PF00276">
    <property type="entry name" value="Ribosomal_L23"/>
    <property type="match status" value="1"/>
</dbReference>
<evidence type="ECO:0000313" key="6">
    <source>
        <dbReference type="Proteomes" id="UP000789739"/>
    </source>
</evidence>
<dbReference type="SUPFAM" id="SSF54189">
    <property type="entry name" value="Ribosomal proteins S24e, L23 and L15e"/>
    <property type="match status" value="1"/>
</dbReference>
<proteinExistence type="inferred from homology"/>
<comment type="caution">
    <text evidence="5">The sequence shown here is derived from an EMBL/GenBank/DDBJ whole genome shotgun (WGS) entry which is preliminary data.</text>
</comment>
<dbReference type="InterPro" id="IPR012677">
    <property type="entry name" value="Nucleotide-bd_a/b_plait_sf"/>
</dbReference>
<dbReference type="Proteomes" id="UP000789739">
    <property type="component" value="Unassembled WGS sequence"/>
</dbReference>
<dbReference type="Gene3D" id="3.30.70.330">
    <property type="match status" value="1"/>
</dbReference>
<evidence type="ECO:0000313" key="5">
    <source>
        <dbReference type="EMBL" id="CAG8572891.1"/>
    </source>
</evidence>
<dbReference type="EMBL" id="CAJVPI010000795">
    <property type="protein sequence ID" value="CAG8572891.1"/>
    <property type="molecule type" value="Genomic_DNA"/>
</dbReference>
<organism evidence="5 6">
    <name type="scientific">Paraglomus brasilianum</name>
    <dbReference type="NCBI Taxonomy" id="144538"/>
    <lineage>
        <taxon>Eukaryota</taxon>
        <taxon>Fungi</taxon>
        <taxon>Fungi incertae sedis</taxon>
        <taxon>Mucoromycota</taxon>
        <taxon>Glomeromycotina</taxon>
        <taxon>Glomeromycetes</taxon>
        <taxon>Paraglomerales</taxon>
        <taxon>Paraglomeraceae</taxon>
        <taxon>Paraglomus</taxon>
    </lineage>
</organism>
<dbReference type="InterPro" id="IPR012678">
    <property type="entry name" value="Ribosomal_uL23/eL15/eS24_sf"/>
</dbReference>
<evidence type="ECO:0000256" key="3">
    <source>
        <dbReference type="ARBA" id="ARBA00023274"/>
    </source>
</evidence>
<evidence type="ECO:0000256" key="1">
    <source>
        <dbReference type="ARBA" id="ARBA00006700"/>
    </source>
</evidence>
<sequence>MAFRPFTPGLKKVYFPNIVFKLTRDPKLPPNQVAFRVPPRLNKFDIRDYLTNIYNLDVVNVRTMNYQTYRSETFGSVETRKKKSKYKKAIVTLSEEFKLPDPPDPLIFGTARERAEMQAVQYRRLAGWKSRPKRLVSLTKEREEALEEINKSSDNITKTTEGTKG</sequence>
<keyword evidence="6" id="KW-1185">Reference proteome</keyword>
<dbReference type="InterPro" id="IPR013025">
    <property type="entry name" value="Ribosomal_uL23-like"/>
</dbReference>